<evidence type="ECO:0000259" key="9">
    <source>
        <dbReference type="PROSITE" id="PS50991"/>
    </source>
</evidence>
<sequence>MTALTLVDSSLRDGMHSVRHRFTPQQVAAVAAGLDRGGVDVIEVTHGDGLGGSSIQYGEALHSDAELIAAAVEAVSRARVAVLLLPGIGTLRQLREAQSLGASVARIATHCTEADIAAQQIAWAAEQGMHVAGFLMMSHMVQPAVLAEQARLMESYGAGTVYVVDSAGALVPGTTAERVAALRAALAPETAVGIHTHNNLGCGVGNALAGVAAGATWVDGSLRGLGASAGNAQLEVLVAALERSGRATGANLFELMDVAEEVVAPLMPRPQVIDRSGLAIGYAGVYSSFLLHAERAAERYGVDPRDVLMELGRRRVVGGQEDMIINVAAELAGVAA</sequence>
<feature type="binding site" evidence="7">
    <location>
        <position position="286"/>
    </location>
    <ligand>
        <name>substrate</name>
    </ligand>
</feature>
<dbReference type="PANTHER" id="PTHR10277:SF9">
    <property type="entry name" value="2-ISOPROPYLMALATE SYNTHASE 1, CHLOROPLASTIC-RELATED"/>
    <property type="match status" value="1"/>
</dbReference>
<evidence type="ECO:0000313" key="10">
    <source>
        <dbReference type="EMBL" id="MDW5597326.1"/>
    </source>
</evidence>
<feature type="binding site" evidence="7">
    <location>
        <begin position="12"/>
        <end position="13"/>
    </location>
    <ligand>
        <name>substrate</name>
    </ligand>
</feature>
<dbReference type="InterPro" id="IPR035685">
    <property type="entry name" value="DRE_TIM_HOA"/>
</dbReference>
<dbReference type="PANTHER" id="PTHR10277">
    <property type="entry name" value="HOMOCITRATE SYNTHASE-RELATED"/>
    <property type="match status" value="1"/>
</dbReference>
<evidence type="ECO:0000256" key="6">
    <source>
        <dbReference type="ARBA" id="ARBA00023518"/>
    </source>
</evidence>
<dbReference type="EC" id="4.1.3.39" evidence="7 8"/>
<evidence type="ECO:0000256" key="7">
    <source>
        <dbReference type="HAMAP-Rule" id="MF_01656"/>
    </source>
</evidence>
<evidence type="ECO:0000256" key="2">
    <source>
        <dbReference type="ARBA" id="ARBA00022723"/>
    </source>
</evidence>
<feature type="binding site" evidence="7">
    <location>
        <position position="13"/>
    </location>
    <ligand>
        <name>Mn(2+)</name>
        <dbReference type="ChEBI" id="CHEBI:29035"/>
    </ligand>
</feature>
<dbReference type="InterPro" id="IPR017629">
    <property type="entry name" value="4OH_2_O-val_aldolase"/>
</dbReference>
<dbReference type="Gene3D" id="3.20.20.70">
    <property type="entry name" value="Aldolase class I"/>
    <property type="match status" value="1"/>
</dbReference>
<dbReference type="GO" id="GO:0008701">
    <property type="term" value="F:4-hydroxy-2-oxovalerate aldolase activity"/>
    <property type="evidence" value="ECO:0007669"/>
    <property type="project" value="UniProtKB-EC"/>
</dbReference>
<dbReference type="EMBL" id="JAWSTH010000083">
    <property type="protein sequence ID" value="MDW5597326.1"/>
    <property type="molecule type" value="Genomic_DNA"/>
</dbReference>
<keyword evidence="11" id="KW-1185">Reference proteome</keyword>
<dbReference type="InterPro" id="IPR000891">
    <property type="entry name" value="PYR_CT"/>
</dbReference>
<evidence type="ECO:0000256" key="3">
    <source>
        <dbReference type="ARBA" id="ARBA00022797"/>
    </source>
</evidence>
<dbReference type="NCBIfam" id="NF006049">
    <property type="entry name" value="PRK08195.1"/>
    <property type="match status" value="1"/>
</dbReference>
<gene>
    <name evidence="10" type="primary">dmpG</name>
    <name evidence="10" type="ORF">R7226_23465</name>
</gene>
<protein>
    <recommendedName>
        <fullName evidence="7 8">4-hydroxy-2-oxovalerate aldolase</fullName>
        <shortName evidence="7">HOA</shortName>
        <ecNumber evidence="7 8">4.1.3.39</ecNumber>
    </recommendedName>
    <alternativeName>
        <fullName evidence="7">4-hydroxy-2-keto-pentanoic acid aldolase</fullName>
    </alternativeName>
    <alternativeName>
        <fullName evidence="7">4-hydroxy-2-oxopentanoate aldolase</fullName>
    </alternativeName>
</protein>
<dbReference type="PROSITE" id="PS50991">
    <property type="entry name" value="PYR_CT"/>
    <property type="match status" value="1"/>
</dbReference>
<dbReference type="InterPro" id="IPR012425">
    <property type="entry name" value="DmpG_comm"/>
</dbReference>
<reference evidence="10 11" key="2">
    <citation type="submission" date="2023-10" db="EMBL/GenBank/DDBJ databases">
        <authorList>
            <person name="Han X.F."/>
        </authorList>
    </citation>
    <scope>NUCLEOTIDE SEQUENCE [LARGE SCALE GENOMIC DNA]</scope>
    <source>
        <strain evidence="10 11">KCTC 39840</strain>
    </source>
</reference>
<keyword evidence="2 7" id="KW-0479">Metal-binding</keyword>
<dbReference type="InterPro" id="IPR013785">
    <property type="entry name" value="Aldolase_TIM"/>
</dbReference>
<organism evidence="10 11">
    <name type="scientific">Conexibacter stalactiti</name>
    <dbReference type="NCBI Taxonomy" id="1940611"/>
    <lineage>
        <taxon>Bacteria</taxon>
        <taxon>Bacillati</taxon>
        <taxon>Actinomycetota</taxon>
        <taxon>Thermoleophilia</taxon>
        <taxon>Solirubrobacterales</taxon>
        <taxon>Conexibacteraceae</taxon>
        <taxon>Conexibacter</taxon>
    </lineage>
</organism>
<reference evidence="11" key="1">
    <citation type="submission" date="2023-07" db="EMBL/GenBank/DDBJ databases">
        <title>Conexibacter stalactiti sp. nov., isolated from stalactites in a lava cave and emended description of the genus Conexibacter.</title>
        <authorList>
            <person name="Lee S.D."/>
        </authorList>
    </citation>
    <scope>NUCLEOTIDE SEQUENCE [LARGE SCALE GENOMIC DNA]</scope>
    <source>
        <strain evidence="11">KCTC 39840</strain>
    </source>
</reference>
<evidence type="ECO:0000256" key="8">
    <source>
        <dbReference type="NCBIfam" id="TIGR03217"/>
    </source>
</evidence>
<evidence type="ECO:0000256" key="4">
    <source>
        <dbReference type="ARBA" id="ARBA00023211"/>
    </source>
</evidence>
<dbReference type="Pfam" id="PF00682">
    <property type="entry name" value="HMGL-like"/>
    <property type="match status" value="1"/>
</dbReference>
<comment type="caution">
    <text evidence="10">The sequence shown here is derived from an EMBL/GenBank/DDBJ whole genome shotgun (WGS) entry which is preliminary data.</text>
</comment>
<feature type="binding site" evidence="7">
    <location>
        <position position="197"/>
    </location>
    <ligand>
        <name>Mn(2+)</name>
        <dbReference type="ChEBI" id="CHEBI:29035"/>
    </ligand>
</feature>
<dbReference type="Gene3D" id="1.10.8.60">
    <property type="match status" value="1"/>
</dbReference>
<feature type="site" description="Transition state stabilizer" evidence="7">
    <location>
        <position position="12"/>
    </location>
</feature>
<dbReference type="SUPFAM" id="SSF51569">
    <property type="entry name" value="Aldolase"/>
    <property type="match status" value="1"/>
</dbReference>
<dbReference type="HAMAP" id="MF_01656">
    <property type="entry name" value="HOA"/>
    <property type="match status" value="1"/>
</dbReference>
<accession>A0ABU4HVN2</accession>
<dbReference type="RefSeq" id="WP_318599790.1">
    <property type="nucleotide sequence ID" value="NZ_JAWSTH010000083.1"/>
</dbReference>
<feature type="binding site" evidence="7">
    <location>
        <position position="166"/>
    </location>
    <ligand>
        <name>substrate</name>
    </ligand>
</feature>
<name>A0ABU4HVN2_9ACTN</name>
<evidence type="ECO:0000256" key="5">
    <source>
        <dbReference type="ARBA" id="ARBA00023239"/>
    </source>
</evidence>
<dbReference type="NCBIfam" id="TIGR03217">
    <property type="entry name" value="4OH_2_O_val_ald"/>
    <property type="match status" value="1"/>
</dbReference>
<keyword evidence="5 7" id="KW-0456">Lyase</keyword>
<dbReference type="Pfam" id="PF07836">
    <property type="entry name" value="DmpG_comm"/>
    <property type="match status" value="1"/>
</dbReference>
<dbReference type="CDD" id="cd07943">
    <property type="entry name" value="DRE_TIM_HOA"/>
    <property type="match status" value="1"/>
</dbReference>
<evidence type="ECO:0000256" key="1">
    <source>
        <dbReference type="ARBA" id="ARBA00008944"/>
    </source>
</evidence>
<feature type="active site" description="Proton acceptor" evidence="7">
    <location>
        <position position="16"/>
    </location>
</feature>
<feature type="binding site" evidence="7">
    <location>
        <position position="195"/>
    </location>
    <ligand>
        <name>Mn(2+)</name>
        <dbReference type="ChEBI" id="CHEBI:29035"/>
    </ligand>
</feature>
<comment type="catalytic activity">
    <reaction evidence="6">
        <text>(S)-4-hydroxy-2-oxohexanoate = propanal + pyruvate</text>
        <dbReference type="Rhea" id="RHEA:36003"/>
        <dbReference type="ChEBI" id="CHEBI:15361"/>
        <dbReference type="ChEBI" id="CHEBI:17153"/>
        <dbReference type="ChEBI" id="CHEBI:73142"/>
        <dbReference type="EC" id="4.1.3.43"/>
    </reaction>
    <physiologicalReaction direction="left-to-right" evidence="6">
        <dbReference type="Rhea" id="RHEA:36004"/>
    </physiologicalReaction>
</comment>
<keyword evidence="3 7" id="KW-0058">Aromatic hydrocarbons catabolism</keyword>
<feature type="domain" description="Pyruvate carboxyltransferase" evidence="9">
    <location>
        <begin position="4"/>
        <end position="256"/>
    </location>
</feature>
<dbReference type="SUPFAM" id="SSF89000">
    <property type="entry name" value="post-HMGL domain-like"/>
    <property type="match status" value="1"/>
</dbReference>
<feature type="binding site" evidence="7">
    <location>
        <position position="195"/>
    </location>
    <ligand>
        <name>substrate</name>
    </ligand>
</feature>
<comment type="catalytic activity">
    <reaction evidence="7">
        <text>(S)-4-hydroxy-2-oxopentanoate = acetaldehyde + pyruvate</text>
        <dbReference type="Rhea" id="RHEA:22624"/>
        <dbReference type="ChEBI" id="CHEBI:15343"/>
        <dbReference type="ChEBI" id="CHEBI:15361"/>
        <dbReference type="ChEBI" id="CHEBI:73143"/>
        <dbReference type="EC" id="4.1.3.39"/>
    </reaction>
</comment>
<dbReference type="InterPro" id="IPR050073">
    <property type="entry name" value="2-IPM_HCS-like"/>
</dbReference>
<proteinExistence type="inferred from homology"/>
<dbReference type="Proteomes" id="UP001284601">
    <property type="component" value="Unassembled WGS sequence"/>
</dbReference>
<keyword evidence="4 7" id="KW-0464">Manganese</keyword>
<comment type="similarity">
    <text evidence="1 7">Belongs to the 4-hydroxy-2-oxovalerate aldolase family.</text>
</comment>
<evidence type="ECO:0000313" key="11">
    <source>
        <dbReference type="Proteomes" id="UP001284601"/>
    </source>
</evidence>